<dbReference type="Pfam" id="PF00106">
    <property type="entry name" value="adh_short"/>
    <property type="match status" value="1"/>
</dbReference>
<comment type="function">
    <text evidence="1">Catalyzes the irreversible reduction of 2,3-butanediol to (S)-acetoin in the presence of NADH.</text>
</comment>
<evidence type="ECO:0000256" key="2">
    <source>
        <dbReference type="ARBA" id="ARBA00006484"/>
    </source>
</evidence>
<sequence>MEDLTGKSALITGGSRGIGRALALKLASKGVNVAITGRNFKSLQETLSAIDKYDVDAAAIVADMKNKDDIKAAVDHTLETFGQIDILINNAGVMDHELFLDTTEEMFRELLETNVMGPYHMMQQVLPHMIEQKTGDIVNIASMSAVNSSEQTAAYSATKFALAGLTEGVMKEMRKHNIRTFTINPSAVLTDLIGETSLDPDTMIHAEDIADVIVSQLQLNRRVFVKTNQIWATNPQQK</sequence>
<dbReference type="InterPro" id="IPR002347">
    <property type="entry name" value="SDR_fam"/>
</dbReference>
<evidence type="ECO:0000256" key="4">
    <source>
        <dbReference type="ARBA" id="ARBA00016110"/>
    </source>
</evidence>
<dbReference type="Proteomes" id="UP000294802">
    <property type="component" value="Unassembled WGS sequence"/>
</dbReference>
<dbReference type="InterPro" id="IPR020904">
    <property type="entry name" value="Sc_DH/Rdtase_CS"/>
</dbReference>
<dbReference type="InterPro" id="IPR036291">
    <property type="entry name" value="NAD(P)-bd_dom_sf"/>
</dbReference>
<comment type="similarity">
    <text evidence="2 9">Belongs to the short-chain dehydrogenases/reductases (SDR) family.</text>
</comment>
<dbReference type="SUPFAM" id="SSF51735">
    <property type="entry name" value="NAD(P)-binding Rossmann-fold domains"/>
    <property type="match status" value="1"/>
</dbReference>
<dbReference type="PANTHER" id="PTHR44196:SF1">
    <property type="entry name" value="DEHYDROGENASE_REDUCTASE SDR FAMILY MEMBER 7B"/>
    <property type="match status" value="1"/>
</dbReference>
<evidence type="ECO:0000313" key="10">
    <source>
        <dbReference type="EMBL" id="TDM07879.1"/>
    </source>
</evidence>
<dbReference type="RefSeq" id="WP_133444076.1">
    <property type="nucleotide sequence ID" value="NZ_SCWB01000012.1"/>
</dbReference>
<dbReference type="PROSITE" id="PS00061">
    <property type="entry name" value="ADH_SHORT"/>
    <property type="match status" value="1"/>
</dbReference>
<protein>
    <recommendedName>
        <fullName evidence="4">Diacetyl reductase [(S)-acetoin forming]</fullName>
        <ecNumber evidence="3">1.1.1.304</ecNumber>
    </recommendedName>
    <alternativeName>
        <fullName evidence="6">Acetoin(diacetyl) reductase</fullName>
    </alternativeName>
    <alternativeName>
        <fullName evidence="7">Meso-2,3-butanediol dehydrogenase</fullName>
    </alternativeName>
</protein>
<evidence type="ECO:0000256" key="6">
    <source>
        <dbReference type="ARBA" id="ARBA00029989"/>
    </source>
</evidence>
<comment type="caution">
    <text evidence="10">The sequence shown here is derived from an EMBL/GenBank/DDBJ whole genome shotgun (WGS) entry which is preliminary data.</text>
</comment>
<comment type="catalytic activity">
    <reaction evidence="8">
        <text>(S)-acetoin + NAD(+) = diacetyl + NADH + H(+)</text>
        <dbReference type="Rhea" id="RHEA:27286"/>
        <dbReference type="ChEBI" id="CHEBI:15378"/>
        <dbReference type="ChEBI" id="CHEBI:15687"/>
        <dbReference type="ChEBI" id="CHEBI:16583"/>
        <dbReference type="ChEBI" id="CHEBI:57540"/>
        <dbReference type="ChEBI" id="CHEBI:57945"/>
        <dbReference type="EC" id="1.1.1.304"/>
    </reaction>
</comment>
<evidence type="ECO:0000313" key="11">
    <source>
        <dbReference type="Proteomes" id="UP000294802"/>
    </source>
</evidence>
<organism evidence="10 11">
    <name type="scientific">Macrococcus lamae</name>
    <dbReference type="NCBI Taxonomy" id="198484"/>
    <lineage>
        <taxon>Bacteria</taxon>
        <taxon>Bacillati</taxon>
        <taxon>Bacillota</taxon>
        <taxon>Bacilli</taxon>
        <taxon>Bacillales</taxon>
        <taxon>Staphylococcaceae</taxon>
        <taxon>Macrococcus</taxon>
    </lineage>
</organism>
<evidence type="ECO:0000256" key="3">
    <source>
        <dbReference type="ARBA" id="ARBA00012848"/>
    </source>
</evidence>
<name>A0A4R6BTD1_9STAP</name>
<accession>A0A4R6BTD1</accession>
<evidence type="ECO:0000256" key="7">
    <source>
        <dbReference type="ARBA" id="ARBA00031758"/>
    </source>
</evidence>
<dbReference type="GO" id="GO:0016020">
    <property type="term" value="C:membrane"/>
    <property type="evidence" value="ECO:0007669"/>
    <property type="project" value="TreeGrafter"/>
</dbReference>
<evidence type="ECO:0000256" key="9">
    <source>
        <dbReference type="RuleBase" id="RU000363"/>
    </source>
</evidence>
<evidence type="ECO:0000256" key="1">
    <source>
        <dbReference type="ARBA" id="ARBA00003200"/>
    </source>
</evidence>
<dbReference type="PIRSF" id="PIRSF000126">
    <property type="entry name" value="11-beta-HSD1"/>
    <property type="match status" value="1"/>
</dbReference>
<dbReference type="OrthoDB" id="9775296at2"/>
<dbReference type="PANTHER" id="PTHR44196">
    <property type="entry name" value="DEHYDROGENASE/REDUCTASE SDR FAMILY MEMBER 7B"/>
    <property type="match status" value="1"/>
</dbReference>
<dbReference type="AlphaFoldDB" id="A0A4R6BTD1"/>
<evidence type="ECO:0000256" key="8">
    <source>
        <dbReference type="ARBA" id="ARBA00047315"/>
    </source>
</evidence>
<dbReference type="EMBL" id="SCWB01000012">
    <property type="protein sequence ID" value="TDM07879.1"/>
    <property type="molecule type" value="Genomic_DNA"/>
</dbReference>
<keyword evidence="5" id="KW-0560">Oxidoreductase</keyword>
<dbReference type="GO" id="GO:0008206">
    <property type="term" value="P:bile acid metabolic process"/>
    <property type="evidence" value="ECO:0007669"/>
    <property type="project" value="UniProtKB-ARBA"/>
</dbReference>
<dbReference type="EC" id="1.1.1.304" evidence="3"/>
<reference evidence="10 11" key="1">
    <citation type="submission" date="2019-01" db="EMBL/GenBank/DDBJ databases">
        <title>Draft genome sequences of the type strains of six Macrococcus species.</title>
        <authorList>
            <person name="Mazhar S."/>
            <person name="Altermann E."/>
            <person name="Hill C."/>
            <person name="Mcauliffe O."/>
        </authorList>
    </citation>
    <scope>NUCLEOTIDE SEQUENCE [LARGE SCALE GENOMIC DNA]</scope>
    <source>
        <strain evidence="10 11">CCM4815</strain>
    </source>
</reference>
<dbReference type="GO" id="GO:0052588">
    <property type="term" value="F:diacetyl reductase ((S)-acetoin forming) (NAD+) activity"/>
    <property type="evidence" value="ECO:0007669"/>
    <property type="project" value="UniProtKB-EC"/>
</dbReference>
<dbReference type="Gene3D" id="3.40.50.720">
    <property type="entry name" value="NAD(P)-binding Rossmann-like Domain"/>
    <property type="match status" value="1"/>
</dbReference>
<proteinExistence type="inferred from homology"/>
<dbReference type="PRINTS" id="PR00080">
    <property type="entry name" value="SDRFAMILY"/>
</dbReference>
<dbReference type="PRINTS" id="PR00081">
    <property type="entry name" value="GDHRDH"/>
</dbReference>
<dbReference type="CDD" id="cd05233">
    <property type="entry name" value="SDR_c"/>
    <property type="match status" value="1"/>
</dbReference>
<evidence type="ECO:0000256" key="5">
    <source>
        <dbReference type="ARBA" id="ARBA00023002"/>
    </source>
</evidence>
<gene>
    <name evidence="10" type="ORF">ERX29_07445</name>
</gene>
<dbReference type="FunFam" id="3.40.50.720:FF:000084">
    <property type="entry name" value="Short-chain dehydrogenase reductase"/>
    <property type="match status" value="1"/>
</dbReference>
<keyword evidence="11" id="KW-1185">Reference proteome</keyword>